<accession>A0A0D8FV44</accession>
<reference evidence="4 5" key="1">
    <citation type="submission" date="2015-01" db="EMBL/GenBank/DDBJ databases">
        <title>Draft genome of the acidophilic iron oxidizer Ferrimicrobium acidiphilum strain T23.</title>
        <authorList>
            <person name="Poehlein A."/>
            <person name="Eisen S."/>
            <person name="Schloemann M."/>
            <person name="Johnson B.D."/>
            <person name="Daniel R."/>
            <person name="Muehling M."/>
        </authorList>
    </citation>
    <scope>NUCLEOTIDE SEQUENCE [LARGE SCALE GENOMIC DNA]</scope>
    <source>
        <strain evidence="4 5">T23</strain>
    </source>
</reference>
<feature type="binding site" evidence="3">
    <location>
        <begin position="13"/>
        <end position="14"/>
    </location>
    <ligand>
        <name>D-ribulose 5-phosphate</name>
        <dbReference type="ChEBI" id="CHEBI:58121"/>
    </ligand>
</feature>
<feature type="binding site" evidence="3">
    <location>
        <position position="114"/>
    </location>
    <ligand>
        <name>D-ribulose 5-phosphate</name>
        <dbReference type="ChEBI" id="CHEBI:58121"/>
    </ligand>
</feature>
<dbReference type="Gene3D" id="3.40.1400.10">
    <property type="entry name" value="Sugar-phosphate isomerase, RpiB/LacA/LacB"/>
    <property type="match status" value="1"/>
</dbReference>
<evidence type="ECO:0000256" key="3">
    <source>
        <dbReference type="PIRSR" id="PIRSR005384-2"/>
    </source>
</evidence>
<protein>
    <submittedName>
        <fullName evidence="4">Ribose-5-phosphate isomerase B</fullName>
        <ecNumber evidence="4">5.3.1.6</ecNumber>
    </submittedName>
</protein>
<dbReference type="InterPro" id="IPR003500">
    <property type="entry name" value="RpiB_LacA_LacB"/>
</dbReference>
<keyword evidence="2 4" id="KW-0413">Isomerase</keyword>
<dbReference type="PIRSF" id="PIRSF005384">
    <property type="entry name" value="RpiB_LacA_B"/>
    <property type="match status" value="1"/>
</dbReference>
<dbReference type="NCBIfam" id="TIGR01120">
    <property type="entry name" value="rpiB"/>
    <property type="match status" value="1"/>
</dbReference>
<dbReference type="RefSeq" id="WP_035391141.1">
    <property type="nucleotide sequence ID" value="NZ_JQKF01000038.1"/>
</dbReference>
<proteinExistence type="inferred from homology"/>
<dbReference type="NCBIfam" id="NF004051">
    <property type="entry name" value="PRK05571.1"/>
    <property type="match status" value="1"/>
</dbReference>
<feature type="binding site" evidence="3">
    <location>
        <begin position="71"/>
        <end position="75"/>
    </location>
    <ligand>
        <name>D-ribulose 5-phosphate</name>
        <dbReference type="ChEBI" id="CHEBI:58121"/>
    </ligand>
</feature>
<dbReference type="OrthoDB" id="1778624at2"/>
<name>A0A0D8FV44_9ACTN</name>
<dbReference type="GO" id="GO:0004751">
    <property type="term" value="F:ribose-5-phosphate isomerase activity"/>
    <property type="evidence" value="ECO:0007669"/>
    <property type="project" value="UniProtKB-EC"/>
</dbReference>
<dbReference type="GeneID" id="78373183"/>
<dbReference type="GO" id="GO:0009052">
    <property type="term" value="P:pentose-phosphate shunt, non-oxidative branch"/>
    <property type="evidence" value="ECO:0007669"/>
    <property type="project" value="TreeGrafter"/>
</dbReference>
<sequence>MTLDAVVIAIGSDHAGYRLKSKVGAYLADQGAVVLDFGTTSEEPVDYPLFCEPVARSVATGAASLGVVVGGSGQGEQIVANKVIGVRAALCWSELGARLARAHNDANVLALGARLLGDDLALAVLEAFMRGAFEGGRHLKRIDQIRQVEEGASYIPDAFA</sequence>
<evidence type="ECO:0000256" key="1">
    <source>
        <dbReference type="ARBA" id="ARBA00008754"/>
    </source>
</evidence>
<dbReference type="NCBIfam" id="TIGR00689">
    <property type="entry name" value="rpiB_lacA_lacB"/>
    <property type="match status" value="1"/>
</dbReference>
<comment type="caution">
    <text evidence="4">The sequence shown here is derived from an EMBL/GenBank/DDBJ whole genome shotgun (WGS) entry which is preliminary data.</text>
</comment>
<keyword evidence="5" id="KW-1185">Reference proteome</keyword>
<dbReference type="PANTHER" id="PTHR30345">
    <property type="entry name" value="RIBOSE-5-PHOSPHATE ISOMERASE B"/>
    <property type="match status" value="1"/>
</dbReference>
<evidence type="ECO:0000313" key="5">
    <source>
        <dbReference type="Proteomes" id="UP000032336"/>
    </source>
</evidence>
<feature type="binding site" evidence="3">
    <location>
        <position position="104"/>
    </location>
    <ligand>
        <name>D-ribulose 5-phosphate</name>
        <dbReference type="ChEBI" id="CHEBI:58121"/>
    </ligand>
</feature>
<dbReference type="PANTHER" id="PTHR30345:SF0">
    <property type="entry name" value="DNA DAMAGE-REPAIR_TOLERATION PROTEIN DRT102"/>
    <property type="match status" value="1"/>
</dbReference>
<feature type="binding site" evidence="3">
    <location>
        <position position="137"/>
    </location>
    <ligand>
        <name>D-ribulose 5-phosphate</name>
        <dbReference type="ChEBI" id="CHEBI:58121"/>
    </ligand>
</feature>
<dbReference type="Pfam" id="PF02502">
    <property type="entry name" value="LacAB_rpiB"/>
    <property type="match status" value="1"/>
</dbReference>
<dbReference type="Proteomes" id="UP000032336">
    <property type="component" value="Unassembled WGS sequence"/>
</dbReference>
<dbReference type="STRING" id="1121877.FEAC_21090"/>
<dbReference type="SUPFAM" id="SSF89623">
    <property type="entry name" value="Ribose/Galactose isomerase RpiB/AlsB"/>
    <property type="match status" value="1"/>
</dbReference>
<comment type="similarity">
    <text evidence="1">Belongs to the LacAB/RpiB family.</text>
</comment>
<dbReference type="PATRIC" id="fig|1121877.4.peg.2351"/>
<feature type="binding site" evidence="3">
    <location>
        <position position="141"/>
    </location>
    <ligand>
        <name>D-ribulose 5-phosphate</name>
        <dbReference type="ChEBI" id="CHEBI:58121"/>
    </ligand>
</feature>
<dbReference type="AlphaFoldDB" id="A0A0D8FV44"/>
<dbReference type="eggNOG" id="COG0698">
    <property type="taxonomic scope" value="Bacteria"/>
</dbReference>
<dbReference type="EC" id="5.3.1.6" evidence="4"/>
<dbReference type="EMBL" id="JXUW01000021">
    <property type="protein sequence ID" value="KJE76127.1"/>
    <property type="molecule type" value="Genomic_DNA"/>
</dbReference>
<dbReference type="InterPro" id="IPR004785">
    <property type="entry name" value="RpiB"/>
</dbReference>
<dbReference type="GO" id="GO:0019316">
    <property type="term" value="P:D-allose catabolic process"/>
    <property type="evidence" value="ECO:0007669"/>
    <property type="project" value="TreeGrafter"/>
</dbReference>
<evidence type="ECO:0000256" key="2">
    <source>
        <dbReference type="ARBA" id="ARBA00023235"/>
    </source>
</evidence>
<organism evidence="4 5">
    <name type="scientific">Ferrimicrobium acidiphilum DSM 19497</name>
    <dbReference type="NCBI Taxonomy" id="1121877"/>
    <lineage>
        <taxon>Bacteria</taxon>
        <taxon>Bacillati</taxon>
        <taxon>Actinomycetota</taxon>
        <taxon>Acidimicrobiia</taxon>
        <taxon>Acidimicrobiales</taxon>
        <taxon>Acidimicrobiaceae</taxon>
        <taxon>Ferrimicrobium</taxon>
    </lineage>
</organism>
<dbReference type="InterPro" id="IPR036569">
    <property type="entry name" value="RpiB_LacA_LacB_sf"/>
</dbReference>
<gene>
    <name evidence="4" type="primary">rpiB</name>
    <name evidence="4" type="ORF">FEAC_21090</name>
</gene>
<evidence type="ECO:0000313" key="4">
    <source>
        <dbReference type="EMBL" id="KJE76127.1"/>
    </source>
</evidence>